<reference evidence="2 3" key="1">
    <citation type="journal article" date="2010" name="PLoS Biol.">
        <title>Multi-platform next-generation sequencing of the domestic turkey (Meleagris gallopavo): genome assembly and analysis.</title>
        <authorList>
            <person name="Dalloul R.A."/>
            <person name="Long J.A."/>
            <person name="Zimin A.V."/>
            <person name="Aslam L."/>
            <person name="Beal K."/>
            <person name="Blomberg L.A."/>
            <person name="Bouffard P."/>
            <person name="Burt D.W."/>
            <person name="Crasta O."/>
            <person name="Crooijmans R.P."/>
            <person name="Cooper K."/>
            <person name="Coulombe R.A."/>
            <person name="De S."/>
            <person name="Delany M.E."/>
            <person name="Dodgson J.B."/>
            <person name="Dong J.J."/>
            <person name="Evans C."/>
            <person name="Frederickson K.M."/>
            <person name="Flicek P."/>
            <person name="Florea L."/>
            <person name="Folkerts O."/>
            <person name="Groenen M.A."/>
            <person name="Harkins T.T."/>
            <person name="Herrero J."/>
            <person name="Hoffmann S."/>
            <person name="Megens H.J."/>
            <person name="Jiang A."/>
            <person name="de Jong P."/>
            <person name="Kaiser P."/>
            <person name="Kim H."/>
            <person name="Kim K.W."/>
            <person name="Kim S."/>
            <person name="Langenberger D."/>
            <person name="Lee M.K."/>
            <person name="Lee T."/>
            <person name="Mane S."/>
            <person name="Marcais G."/>
            <person name="Marz M."/>
            <person name="McElroy A.P."/>
            <person name="Modise T."/>
            <person name="Nefedov M."/>
            <person name="Notredame C."/>
            <person name="Paton I.R."/>
            <person name="Payne W.S."/>
            <person name="Pertea G."/>
            <person name="Prickett D."/>
            <person name="Puiu D."/>
            <person name="Qioa D."/>
            <person name="Raineri E."/>
            <person name="Ruffier M."/>
            <person name="Salzberg S.L."/>
            <person name="Schatz M.C."/>
            <person name="Scheuring C."/>
            <person name="Schmidt C.J."/>
            <person name="Schroeder S."/>
            <person name="Searle S.M."/>
            <person name="Smith E.J."/>
            <person name="Smith J."/>
            <person name="Sonstegard T.S."/>
            <person name="Stadler P.F."/>
            <person name="Tafer H."/>
            <person name="Tu Z.J."/>
            <person name="Van Tassell C.P."/>
            <person name="Vilella A.J."/>
            <person name="Williams K.P."/>
            <person name="Yorke J.A."/>
            <person name="Zhang L."/>
            <person name="Zhang H.B."/>
            <person name="Zhang X."/>
            <person name="Zhang Y."/>
            <person name="Reed K.M."/>
        </authorList>
    </citation>
    <scope>NUCLEOTIDE SEQUENCE [LARGE SCALE GENOMIC DNA]</scope>
</reference>
<sequence>MPTAEDKSTQGSFWGTAVCEGESNLPSTVPADFSAGGSEKANVRCYPEARMCEHTEPNDAALSSMYEHSSMEDASIRKSLDSFYKTYCKKQPDSMDPTYEAASQCLLKKISELADRDGTKYTLRCLQMAQLVLNRDGCKVFPNHPTTACFSKPAEGEVMLEDRKRIPGLSDDVLQFLFKQTQIECSPDVLHEN</sequence>
<dbReference type="Pfam" id="PF15021">
    <property type="entry name" value="SHLD1_C"/>
    <property type="match status" value="1"/>
</dbReference>
<dbReference type="Bgee" id="ENSMGAG00000007668">
    <property type="expression patterns" value="Expressed in pectoralis major and 17 other cell types or tissues"/>
</dbReference>
<proteinExistence type="predicted"/>
<dbReference type="GO" id="GO:2001032">
    <property type="term" value="P:regulation of double-strand break repair via nonhomologous end joining"/>
    <property type="evidence" value="ECO:0007669"/>
    <property type="project" value="InterPro"/>
</dbReference>
<gene>
    <name evidence="2" type="primary">SHLD1</name>
</gene>
<name>A0A803YRJ3_MELGA</name>
<dbReference type="Proteomes" id="UP000001645">
    <property type="component" value="Chromosome 2"/>
</dbReference>
<dbReference type="GeneTree" id="ENSGT00390000014969"/>
<reference evidence="2" key="2">
    <citation type="submission" date="2025-08" db="UniProtKB">
        <authorList>
            <consortium name="Ensembl"/>
        </authorList>
    </citation>
    <scope>IDENTIFICATION</scope>
</reference>
<evidence type="ECO:0000313" key="3">
    <source>
        <dbReference type="Proteomes" id="UP000001645"/>
    </source>
</evidence>
<feature type="domain" description="Shieldin complex subunit 1 C-terminal" evidence="1">
    <location>
        <begin position="65"/>
        <end position="184"/>
    </location>
</feature>
<reference evidence="2" key="3">
    <citation type="submission" date="2025-09" db="UniProtKB">
        <authorList>
            <consortium name="Ensembl"/>
        </authorList>
    </citation>
    <scope>IDENTIFICATION</scope>
</reference>
<dbReference type="AlphaFoldDB" id="A0A803YRJ3"/>
<organism evidence="2 3">
    <name type="scientific">Meleagris gallopavo</name>
    <name type="common">Wild turkey</name>
    <dbReference type="NCBI Taxonomy" id="9103"/>
    <lineage>
        <taxon>Eukaryota</taxon>
        <taxon>Metazoa</taxon>
        <taxon>Chordata</taxon>
        <taxon>Craniata</taxon>
        <taxon>Vertebrata</taxon>
        <taxon>Euteleostomi</taxon>
        <taxon>Archelosauria</taxon>
        <taxon>Archosauria</taxon>
        <taxon>Dinosauria</taxon>
        <taxon>Saurischia</taxon>
        <taxon>Theropoda</taxon>
        <taxon>Coelurosauria</taxon>
        <taxon>Aves</taxon>
        <taxon>Neognathae</taxon>
        <taxon>Galloanserae</taxon>
        <taxon>Galliformes</taxon>
        <taxon>Phasianidae</taxon>
        <taxon>Meleagridinae</taxon>
        <taxon>Meleagris</taxon>
    </lineage>
</organism>
<dbReference type="PANTHER" id="PTHR36863">
    <property type="entry name" value="SHIELDIN COMPLEX SUBUNIT 1"/>
    <property type="match status" value="1"/>
</dbReference>
<accession>A0A803YRJ3</accession>
<protein>
    <submittedName>
        <fullName evidence="2">Shieldin complex subunit 1</fullName>
    </submittedName>
</protein>
<dbReference type="InterPro" id="IPR027821">
    <property type="entry name" value="SHLD1"/>
</dbReference>
<dbReference type="InterPro" id="IPR053898">
    <property type="entry name" value="SHLD1_C"/>
</dbReference>
<keyword evidence="3" id="KW-1185">Reference proteome</keyword>
<dbReference type="Ensembl" id="ENSMGAT00000029408.1">
    <property type="protein sequence ID" value="ENSMGAP00000034391.1"/>
    <property type="gene ID" value="ENSMGAG00000007668.2"/>
</dbReference>
<evidence type="ECO:0000259" key="1">
    <source>
        <dbReference type="Pfam" id="PF15021"/>
    </source>
</evidence>
<evidence type="ECO:0000313" key="2">
    <source>
        <dbReference type="Ensembl" id="ENSMGAP00000034391.1"/>
    </source>
</evidence>
<dbReference type="PANTHER" id="PTHR36863:SF1">
    <property type="entry name" value="SHIELDIN COMPLEX SUBUNIT 1"/>
    <property type="match status" value="1"/>
</dbReference>